<organism evidence="1 2">
    <name type="scientific">Spiribacter insolitus</name>
    <dbReference type="NCBI Taxonomy" id="3122417"/>
    <lineage>
        <taxon>Bacteria</taxon>
        <taxon>Pseudomonadati</taxon>
        <taxon>Pseudomonadota</taxon>
        <taxon>Gammaproteobacteria</taxon>
        <taxon>Chromatiales</taxon>
        <taxon>Ectothiorhodospiraceae</taxon>
        <taxon>Spiribacter</taxon>
    </lineage>
</organism>
<dbReference type="Pfam" id="PF13578">
    <property type="entry name" value="Methyltransf_24"/>
    <property type="match status" value="1"/>
</dbReference>
<reference evidence="1 2" key="1">
    <citation type="submission" date="2024-02" db="EMBL/GenBank/DDBJ databases">
        <title>New especies of Spiribacter isolated from saline water.</title>
        <authorList>
            <person name="Leon M.J."/>
            <person name="De La Haba R."/>
            <person name="Sanchez-Porro C."/>
            <person name="Ventosa A."/>
        </authorList>
    </citation>
    <scope>NUCLEOTIDE SEQUENCE [LARGE SCALE GENOMIC DNA]</scope>
    <source>
        <strain evidence="2">ag22IC4-189</strain>
    </source>
</reference>
<evidence type="ECO:0000313" key="1">
    <source>
        <dbReference type="EMBL" id="MEX0429797.1"/>
    </source>
</evidence>
<sequence length="254" mass="29174">MSTSAKTSSRDAYDKSPFRSIKHSTYFPVYDQLLSPYQNRDITFVEVGVFEGGSLFMWREFFGPRARIIGIDFNPEAKKWEADGFEIFVGSQSSPDFWDEFFSEVGAVDILLDDGGHTYTQQIITTEMGLDHIKDGGMLIVEDTHTSYLDGFGDKSISFINYCKRWIDRVNSRFGSFVKEQKDRRVWSVEVFESIVAFKVNRAFSQQVSMPTDNGGKRDFSKDFRNADRKLVERDSARIERIIKRGFDIFGGNA</sequence>
<dbReference type="InterPro" id="IPR029063">
    <property type="entry name" value="SAM-dependent_MTases_sf"/>
</dbReference>
<keyword evidence="1" id="KW-0808">Transferase</keyword>
<dbReference type="Gene3D" id="3.40.50.150">
    <property type="entry name" value="Vaccinia Virus protein VP39"/>
    <property type="match status" value="1"/>
</dbReference>
<gene>
    <name evidence="1" type="ORF">V6X30_00060</name>
</gene>
<dbReference type="SUPFAM" id="SSF53335">
    <property type="entry name" value="S-adenosyl-L-methionine-dependent methyltransferases"/>
    <property type="match status" value="1"/>
</dbReference>
<protein>
    <submittedName>
        <fullName evidence="1">Class I SAM-dependent methyltransferase</fullName>
        <ecNumber evidence="1">2.1.1.-</ecNumber>
    </submittedName>
</protein>
<dbReference type="EC" id="2.1.1.-" evidence="1"/>
<evidence type="ECO:0000313" key="2">
    <source>
        <dbReference type="Proteomes" id="UP001556637"/>
    </source>
</evidence>
<keyword evidence="2" id="KW-1185">Reference proteome</keyword>
<dbReference type="GO" id="GO:0008168">
    <property type="term" value="F:methyltransferase activity"/>
    <property type="evidence" value="ECO:0007669"/>
    <property type="project" value="UniProtKB-KW"/>
</dbReference>
<dbReference type="Proteomes" id="UP001556637">
    <property type="component" value="Unassembled WGS sequence"/>
</dbReference>
<dbReference type="RefSeq" id="WP_367982609.1">
    <property type="nucleotide sequence ID" value="NZ_JBAKFF010000001.1"/>
</dbReference>
<keyword evidence="1" id="KW-0489">Methyltransferase</keyword>
<dbReference type="GO" id="GO:0032259">
    <property type="term" value="P:methylation"/>
    <property type="evidence" value="ECO:0007669"/>
    <property type="project" value="UniProtKB-KW"/>
</dbReference>
<name>A0ABV3T568_9GAMM</name>
<dbReference type="EMBL" id="JBAKFF010000001">
    <property type="protein sequence ID" value="MEX0429797.1"/>
    <property type="molecule type" value="Genomic_DNA"/>
</dbReference>
<proteinExistence type="predicted"/>
<accession>A0ABV3T568</accession>
<comment type="caution">
    <text evidence="1">The sequence shown here is derived from an EMBL/GenBank/DDBJ whole genome shotgun (WGS) entry which is preliminary data.</text>
</comment>